<keyword evidence="4" id="KW-1185">Reference proteome</keyword>
<dbReference type="SUPFAM" id="SSF89447">
    <property type="entry name" value="AbrB/MazE/MraZ-like"/>
    <property type="match status" value="1"/>
</dbReference>
<name>A0AAP2Z515_9EURY</name>
<protein>
    <submittedName>
        <fullName evidence="2">AbrB/MazE/SpoVT family DNA-binding domain-containing protein</fullName>
    </submittedName>
</protein>
<dbReference type="AlphaFoldDB" id="A0AAP2Z515"/>
<dbReference type="GO" id="GO:0003677">
    <property type="term" value="F:DNA binding"/>
    <property type="evidence" value="ECO:0007669"/>
    <property type="project" value="UniProtKB-KW"/>
</dbReference>
<proteinExistence type="predicted"/>
<dbReference type="InterPro" id="IPR007159">
    <property type="entry name" value="SpoVT-AbrB_dom"/>
</dbReference>
<gene>
    <name evidence="3" type="ORF">OB955_19665</name>
    <name evidence="2" type="ORF">OB960_25365</name>
</gene>
<feature type="domain" description="SpoVT-AbrB" evidence="1">
    <location>
        <begin position="4"/>
        <end position="49"/>
    </location>
</feature>
<organism evidence="2 5">
    <name type="scientific">Natronoglomus mannanivorans</name>
    <dbReference type="NCBI Taxonomy" id="2979990"/>
    <lineage>
        <taxon>Archaea</taxon>
        <taxon>Methanobacteriati</taxon>
        <taxon>Methanobacteriota</taxon>
        <taxon>Stenosarchaea group</taxon>
        <taxon>Halobacteria</taxon>
        <taxon>Halobacteriales</taxon>
        <taxon>Natrialbaceae</taxon>
        <taxon>Natronoglomus</taxon>
    </lineage>
</organism>
<sequence length="88" mass="9812">MAGEETHKVGERGQVTLPKHLREALDIDGGDEVTIREEDGKIVIERPVSRKVLAEGYRRRAEQYGAITEEMGDTSREANAYLAGSPDW</sequence>
<dbReference type="EMBL" id="JAOPKA010000039">
    <property type="protein sequence ID" value="MCU4744700.1"/>
    <property type="molecule type" value="Genomic_DNA"/>
</dbReference>
<dbReference type="NCBIfam" id="TIGR01439">
    <property type="entry name" value="lp_hng_hel_AbrB"/>
    <property type="match status" value="1"/>
</dbReference>
<dbReference type="PANTHER" id="PTHR34860:SF6">
    <property type="entry name" value="REPRESSOR-LIKE PROTEIN SSO7C3"/>
    <property type="match status" value="1"/>
</dbReference>
<accession>A0AAP2Z515</accession>
<dbReference type="RefSeq" id="WP_338006498.1">
    <property type="nucleotide sequence ID" value="NZ_JAOPKA010000039.1"/>
</dbReference>
<comment type="caution">
    <text evidence="2">The sequence shown here is derived from an EMBL/GenBank/DDBJ whole genome shotgun (WGS) entry which is preliminary data.</text>
</comment>
<dbReference type="Gene3D" id="2.10.260.10">
    <property type="match status" value="1"/>
</dbReference>
<dbReference type="Proteomes" id="UP001320972">
    <property type="component" value="Unassembled WGS sequence"/>
</dbReference>
<dbReference type="InterPro" id="IPR037914">
    <property type="entry name" value="SpoVT-AbrB_sf"/>
</dbReference>
<dbReference type="PANTHER" id="PTHR34860">
    <property type="entry name" value="REPRESSOR-LIKE PROTEIN SSO7C3"/>
    <property type="match status" value="1"/>
</dbReference>
<keyword evidence="2" id="KW-0238">DNA-binding</keyword>
<dbReference type="SMART" id="SM00966">
    <property type="entry name" value="SpoVT_AbrB"/>
    <property type="match status" value="1"/>
</dbReference>
<dbReference type="EMBL" id="JAOPKB010000014">
    <property type="protein sequence ID" value="MCU4974941.1"/>
    <property type="molecule type" value="Genomic_DNA"/>
</dbReference>
<evidence type="ECO:0000313" key="5">
    <source>
        <dbReference type="Proteomes" id="UP001321018"/>
    </source>
</evidence>
<evidence type="ECO:0000313" key="2">
    <source>
        <dbReference type="EMBL" id="MCU4744700.1"/>
    </source>
</evidence>
<evidence type="ECO:0000259" key="1">
    <source>
        <dbReference type="PROSITE" id="PS51740"/>
    </source>
</evidence>
<dbReference type="Proteomes" id="UP001321018">
    <property type="component" value="Unassembled WGS sequence"/>
</dbReference>
<reference evidence="2 4" key="1">
    <citation type="submission" date="2022-09" db="EMBL/GenBank/DDBJ databases">
        <title>Enrichment on poylsaccharides allowed isolation of novel metabolic and taxonomic groups of Haloarchaea.</title>
        <authorList>
            <person name="Sorokin D.Y."/>
            <person name="Elcheninov A.G."/>
            <person name="Khizhniak T.V."/>
            <person name="Kolganova T.V."/>
            <person name="Kublanov I.V."/>
        </authorList>
    </citation>
    <scope>NUCLEOTIDE SEQUENCE</scope>
    <source>
        <strain evidence="3 4">AArc-m2/3/4</strain>
        <strain evidence="2">AArc-xg1-1</strain>
    </source>
</reference>
<evidence type="ECO:0000313" key="4">
    <source>
        <dbReference type="Proteomes" id="UP001320972"/>
    </source>
</evidence>
<dbReference type="Pfam" id="PF04014">
    <property type="entry name" value="MazE_antitoxin"/>
    <property type="match status" value="1"/>
</dbReference>
<evidence type="ECO:0000313" key="3">
    <source>
        <dbReference type="EMBL" id="MCU4974941.1"/>
    </source>
</evidence>
<dbReference type="PROSITE" id="PS51740">
    <property type="entry name" value="SPOVT_ABRB"/>
    <property type="match status" value="1"/>
</dbReference>
<dbReference type="InterPro" id="IPR052975">
    <property type="entry name" value="Repressor-like_regulatory"/>
</dbReference>